<name>S7ZN60_PENO1</name>
<sequence>MGQAGQEIQATQAKNQLGSRRRQNAKWLALTATVHSTAWRWHSLIGVMESDSLITLVIGLFLVRIILCPSQMDDGGIAHRKDWGGRGKVLPIEEGGVRTLTDQAEELEYITWIATLYTALHLLEHQ</sequence>
<gene>
    <name evidence="1" type="ORF">PDE_06727</name>
</gene>
<dbReference type="EMBL" id="KB644414">
    <property type="protein sequence ID" value="EPS31769.1"/>
    <property type="molecule type" value="Genomic_DNA"/>
</dbReference>
<keyword evidence="2" id="KW-1185">Reference proteome</keyword>
<dbReference type="AlphaFoldDB" id="S7ZN60"/>
<protein>
    <submittedName>
        <fullName evidence="1">Uncharacterized protein</fullName>
    </submittedName>
</protein>
<dbReference type="HOGENOM" id="CLU_1982341_0_0_1"/>
<proteinExistence type="predicted"/>
<accession>S7ZN60</accession>
<evidence type="ECO:0000313" key="2">
    <source>
        <dbReference type="Proteomes" id="UP000019376"/>
    </source>
</evidence>
<reference evidence="1 2" key="1">
    <citation type="journal article" date="2013" name="PLoS ONE">
        <title>Genomic and secretomic analyses reveal unique features of the lignocellulolytic enzyme system of Penicillium decumbens.</title>
        <authorList>
            <person name="Liu G."/>
            <person name="Zhang L."/>
            <person name="Wei X."/>
            <person name="Zou G."/>
            <person name="Qin Y."/>
            <person name="Ma L."/>
            <person name="Li J."/>
            <person name="Zheng H."/>
            <person name="Wang S."/>
            <person name="Wang C."/>
            <person name="Xun L."/>
            <person name="Zhao G.-P."/>
            <person name="Zhou Z."/>
            <person name="Qu Y."/>
        </authorList>
    </citation>
    <scope>NUCLEOTIDE SEQUENCE [LARGE SCALE GENOMIC DNA]</scope>
    <source>
        <strain evidence="2">114-2 / CGMCC 5302</strain>
    </source>
</reference>
<evidence type="ECO:0000313" key="1">
    <source>
        <dbReference type="EMBL" id="EPS31769.1"/>
    </source>
</evidence>
<dbReference type="Proteomes" id="UP000019376">
    <property type="component" value="Unassembled WGS sequence"/>
</dbReference>
<organism evidence="1 2">
    <name type="scientific">Penicillium oxalicum (strain 114-2 / CGMCC 5302)</name>
    <name type="common">Penicillium decumbens</name>
    <dbReference type="NCBI Taxonomy" id="933388"/>
    <lineage>
        <taxon>Eukaryota</taxon>
        <taxon>Fungi</taxon>
        <taxon>Dikarya</taxon>
        <taxon>Ascomycota</taxon>
        <taxon>Pezizomycotina</taxon>
        <taxon>Eurotiomycetes</taxon>
        <taxon>Eurotiomycetidae</taxon>
        <taxon>Eurotiales</taxon>
        <taxon>Aspergillaceae</taxon>
        <taxon>Penicillium</taxon>
    </lineage>
</organism>